<organism evidence="2 3">
    <name type="scientific">Dreissena polymorpha</name>
    <name type="common">Zebra mussel</name>
    <name type="synonym">Mytilus polymorpha</name>
    <dbReference type="NCBI Taxonomy" id="45954"/>
    <lineage>
        <taxon>Eukaryota</taxon>
        <taxon>Metazoa</taxon>
        <taxon>Spiralia</taxon>
        <taxon>Lophotrochozoa</taxon>
        <taxon>Mollusca</taxon>
        <taxon>Bivalvia</taxon>
        <taxon>Autobranchia</taxon>
        <taxon>Heteroconchia</taxon>
        <taxon>Euheterodonta</taxon>
        <taxon>Imparidentia</taxon>
        <taxon>Neoheterodontei</taxon>
        <taxon>Myida</taxon>
        <taxon>Dreissenoidea</taxon>
        <taxon>Dreissenidae</taxon>
        <taxon>Dreissena</taxon>
    </lineage>
</organism>
<evidence type="ECO:0000313" key="2">
    <source>
        <dbReference type="EMBL" id="KAH3795030.1"/>
    </source>
</evidence>
<comment type="caution">
    <text evidence="2">The sequence shown here is derived from an EMBL/GenBank/DDBJ whole genome shotgun (WGS) entry which is preliminary data.</text>
</comment>
<sequence length="63" mass="7593">MVWLHVPMVYVKPRPGQMPKEDRMVKAHGSKPESVSERHVVSTQKRKHRRNYYAYKFGRNRAR</sequence>
<gene>
    <name evidence="2" type="ORF">DPMN_148575</name>
</gene>
<reference evidence="2" key="1">
    <citation type="journal article" date="2019" name="bioRxiv">
        <title>The Genome of the Zebra Mussel, Dreissena polymorpha: A Resource for Invasive Species Research.</title>
        <authorList>
            <person name="McCartney M.A."/>
            <person name="Auch B."/>
            <person name="Kono T."/>
            <person name="Mallez S."/>
            <person name="Zhang Y."/>
            <person name="Obille A."/>
            <person name="Becker A."/>
            <person name="Abrahante J.E."/>
            <person name="Garbe J."/>
            <person name="Badalamenti J.P."/>
            <person name="Herman A."/>
            <person name="Mangelson H."/>
            <person name="Liachko I."/>
            <person name="Sullivan S."/>
            <person name="Sone E.D."/>
            <person name="Koren S."/>
            <person name="Silverstein K.A.T."/>
            <person name="Beckman K.B."/>
            <person name="Gohl D.M."/>
        </authorList>
    </citation>
    <scope>NUCLEOTIDE SEQUENCE</scope>
    <source>
        <strain evidence="2">Duluth1</strain>
        <tissue evidence="2">Whole animal</tissue>
    </source>
</reference>
<proteinExistence type="predicted"/>
<evidence type="ECO:0000256" key="1">
    <source>
        <dbReference type="SAM" id="MobiDB-lite"/>
    </source>
</evidence>
<feature type="compositionally biased region" description="Basic and acidic residues" evidence="1">
    <location>
        <begin position="19"/>
        <end position="40"/>
    </location>
</feature>
<dbReference type="AlphaFoldDB" id="A0A9D4FEA5"/>
<evidence type="ECO:0000313" key="3">
    <source>
        <dbReference type="Proteomes" id="UP000828390"/>
    </source>
</evidence>
<protein>
    <submittedName>
        <fullName evidence="2">Uncharacterized protein</fullName>
    </submittedName>
</protein>
<name>A0A9D4FEA5_DREPO</name>
<keyword evidence="3" id="KW-1185">Reference proteome</keyword>
<dbReference type="EMBL" id="JAIWYP010000007">
    <property type="protein sequence ID" value="KAH3795030.1"/>
    <property type="molecule type" value="Genomic_DNA"/>
</dbReference>
<reference evidence="2" key="2">
    <citation type="submission" date="2020-11" db="EMBL/GenBank/DDBJ databases">
        <authorList>
            <person name="McCartney M.A."/>
            <person name="Auch B."/>
            <person name="Kono T."/>
            <person name="Mallez S."/>
            <person name="Becker A."/>
            <person name="Gohl D.M."/>
            <person name="Silverstein K.A.T."/>
            <person name="Koren S."/>
            <person name="Bechman K.B."/>
            <person name="Herman A."/>
            <person name="Abrahante J.E."/>
            <person name="Garbe J."/>
        </authorList>
    </citation>
    <scope>NUCLEOTIDE SEQUENCE</scope>
    <source>
        <strain evidence="2">Duluth1</strain>
        <tissue evidence="2">Whole animal</tissue>
    </source>
</reference>
<feature type="region of interest" description="Disordered" evidence="1">
    <location>
        <begin position="16"/>
        <end position="50"/>
    </location>
</feature>
<dbReference type="Proteomes" id="UP000828390">
    <property type="component" value="Unassembled WGS sequence"/>
</dbReference>
<accession>A0A9D4FEA5</accession>